<dbReference type="CDD" id="cd03794">
    <property type="entry name" value="GT4_WbuB-like"/>
    <property type="match status" value="1"/>
</dbReference>
<protein>
    <submittedName>
        <fullName evidence="2">Glycosyl transferase</fullName>
    </submittedName>
</protein>
<dbReference type="PANTHER" id="PTHR12526:SF609">
    <property type="entry name" value="LIPOPOLYSACCHARIDE BIOSYNTHESIS PROTEIN"/>
    <property type="match status" value="1"/>
</dbReference>
<gene>
    <name evidence="2" type="ORF">NCTC12112_02381</name>
</gene>
<feature type="domain" description="Glycosyl transferase family 1" evidence="1">
    <location>
        <begin position="208"/>
        <end position="380"/>
    </location>
</feature>
<organism evidence="2 3">
    <name type="scientific">Fusobacterium ulcerans</name>
    <dbReference type="NCBI Taxonomy" id="861"/>
    <lineage>
        <taxon>Bacteria</taxon>
        <taxon>Fusobacteriati</taxon>
        <taxon>Fusobacteriota</taxon>
        <taxon>Fusobacteriia</taxon>
        <taxon>Fusobacteriales</taxon>
        <taxon>Fusobacteriaceae</taxon>
        <taxon>Fusobacterium</taxon>
    </lineage>
</organism>
<dbReference type="SUPFAM" id="SSF53756">
    <property type="entry name" value="UDP-Glycosyltransferase/glycogen phosphorylase"/>
    <property type="match status" value="1"/>
</dbReference>
<evidence type="ECO:0000313" key="3">
    <source>
        <dbReference type="Proteomes" id="UP000249008"/>
    </source>
</evidence>
<keyword evidence="2" id="KW-0808">Transferase</keyword>
<sequence length="409" mass="47926">MKNILLVTTKYGIQGNQWLTNELANELKSRDYKVYVIALSWLKDDPETSYKEENEIKVYRYKLPKLFFSDFIIIKFIKQFIFQILALRSTKKHLKKIKFDLIIGFTPALLTSKIVKYYQKLSTGTSYLILWDFFPYYLLDLNLLKSKLFFQILKILENRSYLIYKKIGCMTKRNKEFLLMNYKGIDPLKLKIIPIWAKISSRKEYSRSQTREILGYKKDDIIFVYGGAHSIVQELDNIINLAKKLLSYERIKFIFIGKGTDKERLKKIVNDQKIVNIKFLDYIPREKYEEIIASFDIGIVSLSSKLTVPSFPSKSLDYLKVGLPIIASIDKFTDYGNILENEIKGGYASIAGDEKSLLQNALKIVFDEEDRNKKGENGRRYYEQIFSVENICNKILSSSIENENKRFVK</sequence>
<name>A0AAX2JFF1_9FUSO</name>
<dbReference type="EMBL" id="LS483487">
    <property type="protein sequence ID" value="SQJ09759.1"/>
    <property type="molecule type" value="Genomic_DNA"/>
</dbReference>
<dbReference type="Pfam" id="PF00534">
    <property type="entry name" value="Glycos_transf_1"/>
    <property type="match status" value="1"/>
</dbReference>
<reference evidence="2 3" key="1">
    <citation type="submission" date="2018-06" db="EMBL/GenBank/DDBJ databases">
        <authorList>
            <consortium name="Pathogen Informatics"/>
            <person name="Doyle S."/>
        </authorList>
    </citation>
    <scope>NUCLEOTIDE SEQUENCE [LARGE SCALE GENOMIC DNA]</scope>
    <source>
        <strain evidence="2 3">NCTC12112</strain>
    </source>
</reference>
<accession>A0AAX2JFF1</accession>
<dbReference type="InterPro" id="IPR001296">
    <property type="entry name" value="Glyco_trans_1"/>
</dbReference>
<evidence type="ECO:0000259" key="1">
    <source>
        <dbReference type="Pfam" id="PF00534"/>
    </source>
</evidence>
<dbReference type="RefSeq" id="WP_005981213.1">
    <property type="nucleotide sequence ID" value="NZ_CABKNW010000005.1"/>
</dbReference>
<dbReference type="GO" id="GO:0016757">
    <property type="term" value="F:glycosyltransferase activity"/>
    <property type="evidence" value="ECO:0007669"/>
    <property type="project" value="InterPro"/>
</dbReference>
<dbReference type="GeneID" id="78453662"/>
<dbReference type="PANTHER" id="PTHR12526">
    <property type="entry name" value="GLYCOSYLTRANSFERASE"/>
    <property type="match status" value="1"/>
</dbReference>
<dbReference type="Gene3D" id="3.40.50.2000">
    <property type="entry name" value="Glycogen Phosphorylase B"/>
    <property type="match status" value="2"/>
</dbReference>
<proteinExistence type="predicted"/>
<evidence type="ECO:0000313" key="2">
    <source>
        <dbReference type="EMBL" id="SQJ09759.1"/>
    </source>
</evidence>
<dbReference type="AlphaFoldDB" id="A0AAX2JFF1"/>
<dbReference type="Proteomes" id="UP000249008">
    <property type="component" value="Chromosome 1"/>
</dbReference>